<reference evidence="10" key="2">
    <citation type="submission" date="2021-04" db="EMBL/GenBank/DDBJ databases">
        <authorList>
            <person name="Gilroy R."/>
        </authorList>
    </citation>
    <scope>NUCLEOTIDE SEQUENCE</scope>
    <source>
        <strain evidence="10">ChiHjej8B7-3636</strain>
    </source>
</reference>
<comment type="similarity">
    <text evidence="2">Belongs to the binding-protein-dependent transport system permease family. FecCD subfamily.</text>
</comment>
<organism evidence="10 11">
    <name type="scientific">Candidatus Microbacterium stercoravium</name>
    <dbReference type="NCBI Taxonomy" id="2838697"/>
    <lineage>
        <taxon>Bacteria</taxon>
        <taxon>Bacillati</taxon>
        <taxon>Actinomycetota</taxon>
        <taxon>Actinomycetes</taxon>
        <taxon>Micrococcales</taxon>
        <taxon>Microbacteriaceae</taxon>
        <taxon>Microbacterium</taxon>
    </lineage>
</organism>
<accession>A0A9D2KHM6</accession>
<dbReference type="Gene3D" id="1.10.3470.10">
    <property type="entry name" value="ABC transporter involved in vitamin B12 uptake, BtuC"/>
    <property type="match status" value="1"/>
</dbReference>
<dbReference type="CDD" id="cd06550">
    <property type="entry name" value="TM_ABC_iron-siderophores_like"/>
    <property type="match status" value="1"/>
</dbReference>
<dbReference type="InterPro" id="IPR037294">
    <property type="entry name" value="ABC_BtuC-like"/>
</dbReference>
<gene>
    <name evidence="10" type="ORF">H9800_09780</name>
</gene>
<dbReference type="GO" id="GO:0033214">
    <property type="term" value="P:siderophore-iron import into cell"/>
    <property type="evidence" value="ECO:0007669"/>
    <property type="project" value="TreeGrafter"/>
</dbReference>
<evidence type="ECO:0000313" key="11">
    <source>
        <dbReference type="Proteomes" id="UP000824220"/>
    </source>
</evidence>
<dbReference type="SUPFAM" id="SSF81345">
    <property type="entry name" value="ABC transporter involved in vitamin B12 uptake, BtuC"/>
    <property type="match status" value="1"/>
</dbReference>
<dbReference type="InterPro" id="IPR000522">
    <property type="entry name" value="ABC_transptr_permease_BtuC"/>
</dbReference>
<comment type="subcellular location">
    <subcellularLocation>
        <location evidence="1">Cell membrane</location>
        <topology evidence="1">Multi-pass membrane protein</topology>
    </subcellularLocation>
</comment>
<dbReference type="GO" id="GO:0005886">
    <property type="term" value="C:plasma membrane"/>
    <property type="evidence" value="ECO:0007669"/>
    <property type="project" value="UniProtKB-SubCell"/>
</dbReference>
<evidence type="ECO:0000256" key="4">
    <source>
        <dbReference type="ARBA" id="ARBA00022475"/>
    </source>
</evidence>
<evidence type="ECO:0000256" key="7">
    <source>
        <dbReference type="ARBA" id="ARBA00023136"/>
    </source>
</evidence>
<evidence type="ECO:0000256" key="5">
    <source>
        <dbReference type="ARBA" id="ARBA00022692"/>
    </source>
</evidence>
<feature type="transmembrane region" description="Helical" evidence="9">
    <location>
        <begin position="264"/>
        <end position="291"/>
    </location>
</feature>
<dbReference type="Pfam" id="PF01032">
    <property type="entry name" value="FecCD"/>
    <property type="match status" value="1"/>
</dbReference>
<feature type="transmembrane region" description="Helical" evidence="9">
    <location>
        <begin position="146"/>
        <end position="165"/>
    </location>
</feature>
<comment type="caution">
    <text evidence="10">The sequence shown here is derived from an EMBL/GenBank/DDBJ whole genome shotgun (WGS) entry which is preliminary data.</text>
</comment>
<keyword evidence="4" id="KW-1003">Cell membrane</keyword>
<dbReference type="AlphaFoldDB" id="A0A9D2KHM6"/>
<feature type="transmembrane region" description="Helical" evidence="9">
    <location>
        <begin position="172"/>
        <end position="194"/>
    </location>
</feature>
<feature type="transmembrane region" description="Helical" evidence="9">
    <location>
        <begin position="333"/>
        <end position="353"/>
    </location>
</feature>
<protein>
    <submittedName>
        <fullName evidence="10">Iron ABC transporter permease</fullName>
    </submittedName>
</protein>
<feature type="transmembrane region" description="Helical" evidence="9">
    <location>
        <begin position="87"/>
        <end position="108"/>
    </location>
</feature>
<feature type="transmembrane region" description="Helical" evidence="9">
    <location>
        <begin position="120"/>
        <end position="140"/>
    </location>
</feature>
<name>A0A9D2KHM6_9MICO</name>
<dbReference type="FunFam" id="1.10.3470.10:FF:000001">
    <property type="entry name" value="Vitamin B12 ABC transporter permease BtuC"/>
    <property type="match status" value="1"/>
</dbReference>
<dbReference type="Proteomes" id="UP000824220">
    <property type="component" value="Unassembled WGS sequence"/>
</dbReference>
<reference evidence="10" key="1">
    <citation type="journal article" date="2021" name="PeerJ">
        <title>Extensive microbial diversity within the chicken gut microbiome revealed by metagenomics and culture.</title>
        <authorList>
            <person name="Gilroy R."/>
            <person name="Ravi A."/>
            <person name="Getino M."/>
            <person name="Pursley I."/>
            <person name="Horton D.L."/>
            <person name="Alikhan N.F."/>
            <person name="Baker D."/>
            <person name="Gharbi K."/>
            <person name="Hall N."/>
            <person name="Watson M."/>
            <person name="Adriaenssens E.M."/>
            <person name="Foster-Nyarko E."/>
            <person name="Jarju S."/>
            <person name="Secka A."/>
            <person name="Antonio M."/>
            <person name="Oren A."/>
            <person name="Chaudhuri R.R."/>
            <person name="La Ragione R."/>
            <person name="Hildebrand F."/>
            <person name="Pallen M.J."/>
        </authorList>
    </citation>
    <scope>NUCLEOTIDE SEQUENCE</scope>
    <source>
        <strain evidence="10">ChiHjej8B7-3636</strain>
    </source>
</reference>
<dbReference type="PANTHER" id="PTHR30472:SF25">
    <property type="entry name" value="ABC TRANSPORTER PERMEASE PROTEIN MJ0876-RELATED"/>
    <property type="match status" value="1"/>
</dbReference>
<feature type="region of interest" description="Disordered" evidence="8">
    <location>
        <begin position="1"/>
        <end position="21"/>
    </location>
</feature>
<evidence type="ECO:0000256" key="1">
    <source>
        <dbReference type="ARBA" id="ARBA00004651"/>
    </source>
</evidence>
<evidence type="ECO:0000256" key="2">
    <source>
        <dbReference type="ARBA" id="ARBA00007935"/>
    </source>
</evidence>
<keyword evidence="5 9" id="KW-0812">Transmembrane</keyword>
<keyword evidence="3" id="KW-0813">Transport</keyword>
<keyword evidence="7 9" id="KW-0472">Membrane</keyword>
<evidence type="ECO:0000256" key="9">
    <source>
        <dbReference type="SAM" id="Phobius"/>
    </source>
</evidence>
<dbReference type="PANTHER" id="PTHR30472">
    <property type="entry name" value="FERRIC ENTEROBACTIN TRANSPORT SYSTEM PERMEASE PROTEIN"/>
    <property type="match status" value="1"/>
</dbReference>
<feature type="transmembrane region" description="Helical" evidence="9">
    <location>
        <begin position="303"/>
        <end position="321"/>
    </location>
</feature>
<evidence type="ECO:0000256" key="6">
    <source>
        <dbReference type="ARBA" id="ARBA00022989"/>
    </source>
</evidence>
<keyword evidence="6 9" id="KW-1133">Transmembrane helix</keyword>
<dbReference type="GO" id="GO:0022857">
    <property type="term" value="F:transmembrane transporter activity"/>
    <property type="evidence" value="ECO:0007669"/>
    <property type="project" value="InterPro"/>
</dbReference>
<proteinExistence type="inferred from homology"/>
<evidence type="ECO:0000256" key="3">
    <source>
        <dbReference type="ARBA" id="ARBA00022448"/>
    </source>
</evidence>
<feature type="transmembrane region" description="Helical" evidence="9">
    <location>
        <begin position="30"/>
        <end position="53"/>
    </location>
</feature>
<dbReference type="EMBL" id="DXAM01000140">
    <property type="protein sequence ID" value="HJA05130.1"/>
    <property type="molecule type" value="Genomic_DNA"/>
</dbReference>
<evidence type="ECO:0000256" key="8">
    <source>
        <dbReference type="SAM" id="MobiDB-lite"/>
    </source>
</evidence>
<evidence type="ECO:0000313" key="10">
    <source>
        <dbReference type="EMBL" id="HJA05130.1"/>
    </source>
</evidence>
<sequence length="363" mass="36513">MLVAATESEASRPAPGAGVRSSRRRRRASILFALAVATAAVFVVSLGLGPVPIAPGDIIRVLVRALGGDADTVENGLVITQLRLPRALLALLAGAGLAVAGAAMQAYFRNPLAEPGVTGVASGAAVGAVTVIVLGASAIGAWVLPVAAFVGAVTVLVVIQLIVLASRDRSPVTVLLLGIAMNAFCGAVTGAIVANAEDSQTVRGALFWLQGDLTSASWRDFALVAVPAVLGIACLGGLARELNALLLGDETAESMGVSVTRVRAALLVLSAVIVGSVVAVTGVIGFVGLVAPHAVRLMLGSDHRFLLPGAAMLGGMFLVMADTVARLAPGGGAWQTGIVTALVGAPVFVVLVLRTRDVARRAA</sequence>